<sequence length="74" mass="8570">MYPDPYAIRSRIDDLHREAAHQRLAGEARRLRRAARRRERGRDIPAQDGPEGRGRPGGDGRRRRRGPGRFRLTA</sequence>
<reference evidence="2 3" key="1">
    <citation type="submission" date="2016-10" db="EMBL/GenBank/DDBJ databases">
        <authorList>
            <person name="de Groot N.N."/>
        </authorList>
    </citation>
    <scope>NUCLEOTIDE SEQUENCE [LARGE SCALE GENOMIC DNA]</scope>
    <source>
        <strain evidence="2 3">CGMCC 4.5739</strain>
    </source>
</reference>
<feature type="compositionally biased region" description="Basic residues" evidence="1">
    <location>
        <begin position="30"/>
        <end position="39"/>
    </location>
</feature>
<evidence type="ECO:0000313" key="2">
    <source>
        <dbReference type="EMBL" id="SFC98759.1"/>
    </source>
</evidence>
<feature type="compositionally biased region" description="Basic and acidic residues" evidence="1">
    <location>
        <begin position="40"/>
        <end position="60"/>
    </location>
</feature>
<dbReference type="Proteomes" id="UP000199207">
    <property type="component" value="Unassembled WGS sequence"/>
</dbReference>
<feature type="region of interest" description="Disordered" evidence="1">
    <location>
        <begin position="23"/>
        <end position="74"/>
    </location>
</feature>
<gene>
    <name evidence="2" type="ORF">SAMN05421773_10875</name>
</gene>
<dbReference type="AlphaFoldDB" id="A0A1I1NM82"/>
<name>A0A1I1NM82_9ACTN</name>
<proteinExistence type="predicted"/>
<dbReference type="EMBL" id="FOLM01000008">
    <property type="protein sequence ID" value="SFC98759.1"/>
    <property type="molecule type" value="Genomic_DNA"/>
</dbReference>
<organism evidence="2 3">
    <name type="scientific">Streptomyces aidingensis</name>
    <dbReference type="NCBI Taxonomy" id="910347"/>
    <lineage>
        <taxon>Bacteria</taxon>
        <taxon>Bacillati</taxon>
        <taxon>Actinomycetota</taxon>
        <taxon>Actinomycetes</taxon>
        <taxon>Kitasatosporales</taxon>
        <taxon>Streptomycetaceae</taxon>
        <taxon>Streptomyces</taxon>
    </lineage>
</organism>
<protein>
    <submittedName>
        <fullName evidence="2">Uncharacterized protein</fullName>
    </submittedName>
</protein>
<accession>A0A1I1NM82</accession>
<evidence type="ECO:0000313" key="3">
    <source>
        <dbReference type="Proteomes" id="UP000199207"/>
    </source>
</evidence>
<evidence type="ECO:0000256" key="1">
    <source>
        <dbReference type="SAM" id="MobiDB-lite"/>
    </source>
</evidence>
<dbReference type="RefSeq" id="WP_093839465.1">
    <property type="nucleotide sequence ID" value="NZ_FOLM01000008.1"/>
</dbReference>
<keyword evidence="3" id="KW-1185">Reference proteome</keyword>